<dbReference type="eggNOG" id="ENOG502S3XD">
    <property type="taxonomic scope" value="Eukaryota"/>
</dbReference>
<accession>K7F2J8</accession>
<proteinExistence type="inferred from homology"/>
<keyword evidence="8" id="KW-1185">Reference proteome</keyword>
<evidence type="ECO:0000313" key="7">
    <source>
        <dbReference type="Ensembl" id="ENSPSIP00000002258.1"/>
    </source>
</evidence>
<name>K7F2J8_PELSI</name>
<dbReference type="Ensembl" id="ENSPSIT00000002265.1">
    <property type="protein sequence ID" value="ENSPSIP00000002258.1"/>
    <property type="gene ID" value="ENSPSIG00000002243.1"/>
</dbReference>
<feature type="transmembrane region" description="Helical" evidence="6">
    <location>
        <begin position="73"/>
        <end position="100"/>
    </location>
</feature>
<dbReference type="HOGENOM" id="CLU_091032_4_0_1"/>
<evidence type="ECO:0000256" key="5">
    <source>
        <dbReference type="ARBA" id="ARBA00023136"/>
    </source>
</evidence>
<reference evidence="7" key="3">
    <citation type="submission" date="2025-08" db="UniProtKB">
        <authorList>
            <consortium name="Ensembl"/>
        </authorList>
    </citation>
    <scope>IDENTIFICATION</scope>
</reference>
<reference evidence="8" key="1">
    <citation type="submission" date="2011-10" db="EMBL/GenBank/DDBJ databases">
        <authorList>
            <consortium name="Soft-shell Turtle Genome Consortium"/>
        </authorList>
    </citation>
    <scope>NUCLEOTIDE SEQUENCE [LARGE SCALE GENOMIC DNA]</scope>
    <source>
        <strain evidence="8">Daiwa-1</strain>
    </source>
</reference>
<evidence type="ECO:0000256" key="2">
    <source>
        <dbReference type="ARBA" id="ARBA00009565"/>
    </source>
</evidence>
<dbReference type="AlphaFoldDB" id="K7F2J8"/>
<feature type="transmembrane region" description="Helical" evidence="6">
    <location>
        <begin position="40"/>
        <end position="61"/>
    </location>
</feature>
<dbReference type="EMBL" id="AGCU01090135">
    <property type="status" value="NOT_ANNOTATED_CDS"/>
    <property type="molecule type" value="Genomic_DNA"/>
</dbReference>
<evidence type="ECO:0000256" key="3">
    <source>
        <dbReference type="ARBA" id="ARBA00022692"/>
    </source>
</evidence>
<feature type="transmembrane region" description="Helical" evidence="6">
    <location>
        <begin position="112"/>
        <end position="132"/>
    </location>
</feature>
<dbReference type="PANTHER" id="PTHR23320:SF128">
    <property type="entry name" value="MEMBRANE-SPANNING 4-DOMAINS SUBFAMILY A MEMBER 4A"/>
    <property type="match status" value="1"/>
</dbReference>
<sequence>LQGEPLALGITQILVGAVLLAVGMVTSLADLYFWRLERSVHIPMWSGLLYVVSGALSVAAAKNPKIPLVKGTLGMNIISSLVAGCALILYLITLAIEFNYYFVQKLIRSCTLVLLLFTFLEFFISISTSAFWCKTVCRNSYTEVVMM</sequence>
<dbReference type="Proteomes" id="UP000007267">
    <property type="component" value="Unassembled WGS sequence"/>
</dbReference>
<dbReference type="OMA" id="CHTATEQ"/>
<comment type="similarity">
    <text evidence="2">Belongs to the MS4A family.</text>
</comment>
<protein>
    <recommendedName>
        <fullName evidence="9">Membrane spanning 4-domains A8</fullName>
    </recommendedName>
</protein>
<dbReference type="Pfam" id="PF04103">
    <property type="entry name" value="CD20"/>
    <property type="match status" value="1"/>
</dbReference>
<evidence type="ECO:0000256" key="4">
    <source>
        <dbReference type="ARBA" id="ARBA00022989"/>
    </source>
</evidence>
<dbReference type="EMBL" id="AGCU01090136">
    <property type="status" value="NOT_ANNOTATED_CDS"/>
    <property type="molecule type" value="Genomic_DNA"/>
</dbReference>
<dbReference type="GO" id="GO:0016020">
    <property type="term" value="C:membrane"/>
    <property type="evidence" value="ECO:0007669"/>
    <property type="project" value="UniProtKB-SubCell"/>
</dbReference>
<keyword evidence="4 6" id="KW-1133">Transmembrane helix</keyword>
<dbReference type="GeneTree" id="ENSGT00940000163727"/>
<keyword evidence="5 6" id="KW-0472">Membrane</keyword>
<reference evidence="7" key="4">
    <citation type="submission" date="2025-09" db="UniProtKB">
        <authorList>
            <consortium name="Ensembl"/>
        </authorList>
    </citation>
    <scope>IDENTIFICATION</scope>
</reference>
<keyword evidence="3 6" id="KW-0812">Transmembrane</keyword>
<evidence type="ECO:0000256" key="1">
    <source>
        <dbReference type="ARBA" id="ARBA00004141"/>
    </source>
</evidence>
<feature type="transmembrane region" description="Helical" evidence="6">
    <location>
        <begin position="6"/>
        <end position="33"/>
    </location>
</feature>
<organism evidence="7 8">
    <name type="scientific">Pelodiscus sinensis</name>
    <name type="common">Chinese softshell turtle</name>
    <name type="synonym">Trionyx sinensis</name>
    <dbReference type="NCBI Taxonomy" id="13735"/>
    <lineage>
        <taxon>Eukaryota</taxon>
        <taxon>Metazoa</taxon>
        <taxon>Chordata</taxon>
        <taxon>Craniata</taxon>
        <taxon>Vertebrata</taxon>
        <taxon>Euteleostomi</taxon>
        <taxon>Archelosauria</taxon>
        <taxon>Testudinata</taxon>
        <taxon>Testudines</taxon>
        <taxon>Cryptodira</taxon>
        <taxon>Trionychia</taxon>
        <taxon>Trionychidae</taxon>
        <taxon>Pelodiscus</taxon>
    </lineage>
</organism>
<reference evidence="8" key="2">
    <citation type="journal article" date="2013" name="Nat. Genet.">
        <title>The draft genomes of soft-shell turtle and green sea turtle yield insights into the development and evolution of the turtle-specific body plan.</title>
        <authorList>
            <person name="Wang Z."/>
            <person name="Pascual-Anaya J."/>
            <person name="Zadissa A."/>
            <person name="Li W."/>
            <person name="Niimura Y."/>
            <person name="Huang Z."/>
            <person name="Li C."/>
            <person name="White S."/>
            <person name="Xiong Z."/>
            <person name="Fang D."/>
            <person name="Wang B."/>
            <person name="Ming Y."/>
            <person name="Chen Y."/>
            <person name="Zheng Y."/>
            <person name="Kuraku S."/>
            <person name="Pignatelli M."/>
            <person name="Herrero J."/>
            <person name="Beal K."/>
            <person name="Nozawa M."/>
            <person name="Li Q."/>
            <person name="Wang J."/>
            <person name="Zhang H."/>
            <person name="Yu L."/>
            <person name="Shigenobu S."/>
            <person name="Wang J."/>
            <person name="Liu J."/>
            <person name="Flicek P."/>
            <person name="Searle S."/>
            <person name="Wang J."/>
            <person name="Kuratani S."/>
            <person name="Yin Y."/>
            <person name="Aken B."/>
            <person name="Zhang G."/>
            <person name="Irie N."/>
        </authorList>
    </citation>
    <scope>NUCLEOTIDE SEQUENCE [LARGE SCALE GENOMIC DNA]</scope>
    <source>
        <strain evidence="8">Daiwa-1</strain>
    </source>
</reference>
<evidence type="ECO:0008006" key="9">
    <source>
        <dbReference type="Google" id="ProtNLM"/>
    </source>
</evidence>
<evidence type="ECO:0000313" key="8">
    <source>
        <dbReference type="Proteomes" id="UP000007267"/>
    </source>
</evidence>
<dbReference type="PANTHER" id="PTHR23320">
    <property type="entry name" value="MEMBRANE-SPANNING 4-DOMAINS SUBFAMILY A MS4A -RELATED"/>
    <property type="match status" value="1"/>
</dbReference>
<dbReference type="InterPro" id="IPR007237">
    <property type="entry name" value="CD20-like"/>
</dbReference>
<evidence type="ECO:0000256" key="6">
    <source>
        <dbReference type="SAM" id="Phobius"/>
    </source>
</evidence>
<dbReference type="InterPro" id="IPR030417">
    <property type="entry name" value="MS4A"/>
</dbReference>
<comment type="subcellular location">
    <subcellularLocation>
        <location evidence="1">Membrane</location>
        <topology evidence="1">Multi-pass membrane protein</topology>
    </subcellularLocation>
</comment>